<organism evidence="2 3">
    <name type="scientific">Bremerella cremea</name>
    <dbReference type="NCBI Taxonomy" id="1031537"/>
    <lineage>
        <taxon>Bacteria</taxon>
        <taxon>Pseudomonadati</taxon>
        <taxon>Planctomycetota</taxon>
        <taxon>Planctomycetia</taxon>
        <taxon>Pirellulales</taxon>
        <taxon>Pirellulaceae</taxon>
        <taxon>Bremerella</taxon>
    </lineage>
</organism>
<evidence type="ECO:0000313" key="2">
    <source>
        <dbReference type="EMBL" id="RCS42096.1"/>
    </source>
</evidence>
<dbReference type="Proteomes" id="UP000253562">
    <property type="component" value="Unassembled WGS sequence"/>
</dbReference>
<reference evidence="2 3" key="1">
    <citation type="submission" date="2018-07" db="EMBL/GenBank/DDBJ databases">
        <title>Comparative genomes isolates from brazilian mangrove.</title>
        <authorList>
            <person name="De Araujo J.E."/>
            <person name="Taketani R.G."/>
            <person name="Silva M.C.P."/>
            <person name="Lourenco M.V."/>
            <person name="Oliveira V.M."/>
            <person name="Andreote F.D."/>
        </authorList>
    </citation>
    <scope>NUCLEOTIDE SEQUENCE [LARGE SCALE GENOMIC DNA]</scope>
    <source>
        <strain evidence="2 3">HEX PRIS-MGV</strain>
    </source>
</reference>
<dbReference type="RefSeq" id="WP_114371312.1">
    <property type="nucleotide sequence ID" value="NZ_QPEX01000044.1"/>
</dbReference>
<dbReference type="AlphaFoldDB" id="A0A368KLJ4"/>
<dbReference type="EMBL" id="QPEX01000044">
    <property type="protein sequence ID" value="RCS42096.1"/>
    <property type="molecule type" value="Genomic_DNA"/>
</dbReference>
<keyword evidence="1" id="KW-1133">Transmembrane helix</keyword>
<protein>
    <submittedName>
        <fullName evidence="2">Uncharacterized protein</fullName>
    </submittedName>
</protein>
<evidence type="ECO:0000313" key="3">
    <source>
        <dbReference type="Proteomes" id="UP000253562"/>
    </source>
</evidence>
<keyword evidence="1" id="KW-0812">Transmembrane</keyword>
<gene>
    <name evidence="2" type="ORF">DTL42_19905</name>
</gene>
<sequence length="220" mass="23916">MNVQQISHQLTREIKRNPAKAAVLGGLLVVAVWFWFPLVQGWLGLKGSSSGADDSIVVATTTQSPNTASPGSSTTSKMNWRAIARRISEDPLMQIGHLRSETFDPFYPEQLIPTQFTANDTPPEAATIPDVSPETAGLSITSVIVGGSVPIARINNQNYHLGDQVSAQDGQVQYTLIAVKPWGVLLHGTHQTYELHLDHLARKNGQRVVMRNGTVISTDN</sequence>
<keyword evidence="1" id="KW-0472">Membrane</keyword>
<name>A0A368KLJ4_9BACT</name>
<proteinExistence type="predicted"/>
<evidence type="ECO:0000256" key="1">
    <source>
        <dbReference type="SAM" id="Phobius"/>
    </source>
</evidence>
<accession>A0A368KLJ4</accession>
<feature type="transmembrane region" description="Helical" evidence="1">
    <location>
        <begin position="21"/>
        <end position="43"/>
    </location>
</feature>
<dbReference type="OrthoDB" id="275662at2"/>
<comment type="caution">
    <text evidence="2">The sequence shown here is derived from an EMBL/GenBank/DDBJ whole genome shotgun (WGS) entry which is preliminary data.</text>
</comment>